<organism evidence="1 2">
    <name type="scientific">Flavobacterium chilense</name>
    <dbReference type="NCBI Taxonomy" id="946677"/>
    <lineage>
        <taxon>Bacteria</taxon>
        <taxon>Pseudomonadati</taxon>
        <taxon>Bacteroidota</taxon>
        <taxon>Flavobacteriia</taxon>
        <taxon>Flavobacteriales</taxon>
        <taxon>Flavobacteriaceae</taxon>
        <taxon>Flavobacterium</taxon>
    </lineage>
</organism>
<proteinExistence type="predicted"/>
<reference evidence="2" key="1">
    <citation type="submission" date="2016-11" db="EMBL/GenBank/DDBJ databases">
        <authorList>
            <person name="Varghese N."/>
            <person name="Submissions S."/>
        </authorList>
    </citation>
    <scope>NUCLEOTIDE SEQUENCE [LARGE SCALE GENOMIC DNA]</scope>
    <source>
        <strain evidence="2">DSM 24724</strain>
    </source>
</reference>
<evidence type="ECO:0000313" key="2">
    <source>
        <dbReference type="Proteomes" id="UP000184028"/>
    </source>
</evidence>
<sequence>MSKNRNLVLIIGFALQSIMSSCKKNEEVLNKEIKKKIEYKIEFPDTVYVNDLYSGVINYKSILDTITTSFDDKKKNRYVLFYLTIVDKPDPDYIHLKKVAKKFGADNNKEISIYDVKFTKPGINYIDGIINDCVIIDTGKKDKNGSQLVRLIENEERITRKVIVINRQTK</sequence>
<accession>A0A1M6XAC8</accession>
<protein>
    <recommendedName>
        <fullName evidence="3">Lipoprotein</fullName>
    </recommendedName>
</protein>
<dbReference type="AlphaFoldDB" id="A0A1M6XAC8"/>
<evidence type="ECO:0000313" key="1">
    <source>
        <dbReference type="EMBL" id="SHL02932.1"/>
    </source>
</evidence>
<dbReference type="Proteomes" id="UP000184028">
    <property type="component" value="Unassembled WGS sequence"/>
</dbReference>
<dbReference type="PROSITE" id="PS51257">
    <property type="entry name" value="PROKAR_LIPOPROTEIN"/>
    <property type="match status" value="1"/>
</dbReference>
<dbReference type="OrthoDB" id="1345445at2"/>
<gene>
    <name evidence="1" type="ORF">SAMN05444484_10162</name>
</gene>
<dbReference type="STRING" id="946677.SAMN05444484_10162"/>
<keyword evidence="2" id="KW-1185">Reference proteome</keyword>
<evidence type="ECO:0008006" key="3">
    <source>
        <dbReference type="Google" id="ProtNLM"/>
    </source>
</evidence>
<name>A0A1M6XAC8_9FLAO</name>
<dbReference type="RefSeq" id="WP_068843382.1">
    <property type="nucleotide sequence ID" value="NZ_FRBT01000001.1"/>
</dbReference>
<dbReference type="EMBL" id="FRBT01000001">
    <property type="protein sequence ID" value="SHL02932.1"/>
    <property type="molecule type" value="Genomic_DNA"/>
</dbReference>